<dbReference type="CDD" id="cd20353">
    <property type="entry name" value="Rcat_RBR_RNF216"/>
    <property type="match status" value="1"/>
</dbReference>
<keyword evidence="2" id="KW-0808">Transferase</keyword>
<dbReference type="STRING" id="1182543.W9X3U2"/>
<evidence type="ECO:0000256" key="5">
    <source>
        <dbReference type="ARBA" id="ARBA00022771"/>
    </source>
</evidence>
<feature type="compositionally biased region" description="Low complexity" evidence="8">
    <location>
        <begin position="103"/>
        <end position="117"/>
    </location>
</feature>
<dbReference type="Proteomes" id="UP000019471">
    <property type="component" value="Unassembled WGS sequence"/>
</dbReference>
<dbReference type="AlphaFoldDB" id="W9X3U2"/>
<keyword evidence="3" id="KW-0479">Metal-binding</keyword>
<organism evidence="10 11">
    <name type="scientific">Cladophialophora psammophila CBS 110553</name>
    <dbReference type="NCBI Taxonomy" id="1182543"/>
    <lineage>
        <taxon>Eukaryota</taxon>
        <taxon>Fungi</taxon>
        <taxon>Dikarya</taxon>
        <taxon>Ascomycota</taxon>
        <taxon>Pezizomycotina</taxon>
        <taxon>Eurotiomycetes</taxon>
        <taxon>Chaetothyriomycetidae</taxon>
        <taxon>Chaetothyriales</taxon>
        <taxon>Herpotrichiellaceae</taxon>
        <taxon>Cladophialophora</taxon>
    </lineage>
</organism>
<dbReference type="Pfam" id="PF26200">
    <property type="entry name" value="Rcat_RNF216"/>
    <property type="match status" value="1"/>
</dbReference>
<feature type="region of interest" description="Disordered" evidence="8">
    <location>
        <begin position="1"/>
        <end position="22"/>
    </location>
</feature>
<comment type="caution">
    <text evidence="10">The sequence shown here is derived from an EMBL/GenBank/DDBJ whole genome shotgun (WGS) entry which is preliminary data.</text>
</comment>
<dbReference type="SUPFAM" id="SSF57850">
    <property type="entry name" value="RING/U-box"/>
    <property type="match status" value="1"/>
</dbReference>
<evidence type="ECO:0000256" key="8">
    <source>
        <dbReference type="SAM" id="MobiDB-lite"/>
    </source>
</evidence>
<dbReference type="GO" id="GO:0016740">
    <property type="term" value="F:transferase activity"/>
    <property type="evidence" value="ECO:0007669"/>
    <property type="project" value="UniProtKB-KW"/>
</dbReference>
<dbReference type="eggNOG" id="KOG1812">
    <property type="taxonomic scope" value="Eukaryota"/>
</dbReference>
<feature type="compositionally biased region" description="Polar residues" evidence="8">
    <location>
        <begin position="160"/>
        <end position="171"/>
    </location>
</feature>
<reference evidence="10 11" key="1">
    <citation type="submission" date="2013-03" db="EMBL/GenBank/DDBJ databases">
        <title>The Genome Sequence of Cladophialophora psammophila CBS 110553.</title>
        <authorList>
            <consortium name="The Broad Institute Genomics Platform"/>
            <person name="Cuomo C."/>
            <person name="de Hoog S."/>
            <person name="Gorbushina A."/>
            <person name="Walker B."/>
            <person name="Young S.K."/>
            <person name="Zeng Q."/>
            <person name="Gargeya S."/>
            <person name="Fitzgerald M."/>
            <person name="Haas B."/>
            <person name="Abouelleil A."/>
            <person name="Allen A.W."/>
            <person name="Alvarado L."/>
            <person name="Arachchi H.M."/>
            <person name="Berlin A.M."/>
            <person name="Chapman S.B."/>
            <person name="Gainer-Dewar J."/>
            <person name="Goldberg J."/>
            <person name="Griggs A."/>
            <person name="Gujja S."/>
            <person name="Hansen M."/>
            <person name="Howarth C."/>
            <person name="Imamovic A."/>
            <person name="Ireland A."/>
            <person name="Larimer J."/>
            <person name="McCowan C."/>
            <person name="Murphy C."/>
            <person name="Pearson M."/>
            <person name="Poon T.W."/>
            <person name="Priest M."/>
            <person name="Roberts A."/>
            <person name="Saif S."/>
            <person name="Shea T."/>
            <person name="Sisk P."/>
            <person name="Sykes S."/>
            <person name="Wortman J."/>
            <person name="Nusbaum C."/>
            <person name="Birren B."/>
        </authorList>
    </citation>
    <scope>NUCLEOTIDE SEQUENCE [LARGE SCALE GENOMIC DNA]</scope>
    <source>
        <strain evidence="10 11">CBS 110553</strain>
    </source>
</reference>
<feature type="compositionally biased region" description="Polar residues" evidence="8">
    <location>
        <begin position="68"/>
        <end position="80"/>
    </location>
</feature>
<feature type="region of interest" description="Disordered" evidence="8">
    <location>
        <begin position="37"/>
        <end position="194"/>
    </location>
</feature>
<keyword evidence="4" id="KW-0677">Repeat</keyword>
<dbReference type="GeneID" id="19186267"/>
<evidence type="ECO:0000259" key="9">
    <source>
        <dbReference type="PROSITE" id="PS51873"/>
    </source>
</evidence>
<proteinExistence type="predicted"/>
<dbReference type="InterPro" id="IPR047546">
    <property type="entry name" value="Rcat_RBR_RNF216"/>
</dbReference>
<keyword evidence="7" id="KW-0862">Zinc</keyword>
<dbReference type="EMBL" id="AMGX01000002">
    <property type="protein sequence ID" value="EXJ74838.1"/>
    <property type="molecule type" value="Genomic_DNA"/>
</dbReference>
<dbReference type="PANTHER" id="PTHR22770">
    <property type="entry name" value="UBIQUITIN CONJUGATING ENZYME 7 INTERACTING PROTEIN-RELATED"/>
    <property type="match status" value="1"/>
</dbReference>
<gene>
    <name evidence="10" type="ORF">A1O5_01534</name>
</gene>
<accession>W9X3U2</accession>
<evidence type="ECO:0000256" key="1">
    <source>
        <dbReference type="ARBA" id="ARBA00004906"/>
    </source>
</evidence>
<feature type="domain" description="RING-type" evidence="9">
    <location>
        <begin position="493"/>
        <end position="712"/>
    </location>
</feature>
<dbReference type="CDD" id="cd16630">
    <property type="entry name" value="RING-HC_RBR_RNF216"/>
    <property type="match status" value="1"/>
</dbReference>
<evidence type="ECO:0000256" key="6">
    <source>
        <dbReference type="ARBA" id="ARBA00022786"/>
    </source>
</evidence>
<protein>
    <recommendedName>
        <fullName evidence="9">RING-type domain-containing protein</fullName>
    </recommendedName>
</protein>
<dbReference type="OrthoDB" id="10009520at2759"/>
<evidence type="ECO:0000313" key="11">
    <source>
        <dbReference type="Proteomes" id="UP000019471"/>
    </source>
</evidence>
<dbReference type="InterPro" id="IPR047544">
    <property type="entry name" value="RING-HC_RBR_RNF216"/>
</dbReference>
<dbReference type="Gene3D" id="1.20.120.1750">
    <property type="match status" value="1"/>
</dbReference>
<name>W9X3U2_9EURO</name>
<comment type="pathway">
    <text evidence="1">Protein modification; protein ubiquitination.</text>
</comment>
<evidence type="ECO:0000313" key="10">
    <source>
        <dbReference type="EMBL" id="EXJ74838.1"/>
    </source>
</evidence>
<dbReference type="RefSeq" id="XP_007740340.1">
    <property type="nucleotide sequence ID" value="XM_007742150.1"/>
</dbReference>
<dbReference type="PANTHER" id="PTHR22770:SF47">
    <property type="entry name" value="E3 UBIQUITIN-PROTEIN LIGASE RNF216"/>
    <property type="match status" value="1"/>
</dbReference>
<evidence type="ECO:0000256" key="4">
    <source>
        <dbReference type="ARBA" id="ARBA00022737"/>
    </source>
</evidence>
<sequence>MAYQPMTPRLDDIPQDRGNMAHTMTYEFPTRFLDQTENTIIEVSDDDFDSGPPPQVSPFKQSRRQQRPSRTLSPSSGSDADTSDMEFVLESRLAHPARALKRTWTPGSSLSSSPPTASRDRGKRANPGPACALIVTPGKEARSNFQPTQQRPNKEGTATKLATSLSSPTHHTQQHKANSEKKNQKKTAQQPPYYVDGRLEVKMYRGPGYERFAVVLGTVEGHKELCDMWDADRLLKLERKAAKLKEAIRKPYMIHGTESDSSDAEPEGEGKTVFEKKCLASVVDVFPDIERAYVEKKIRGALPQPQYVDEDGKEIIDIGASPLAERIITEILEEQSYPKQRVATSTANGRGAAVDGTGITITWDRDPPKDMVGYTKDAFVLLCKHFLYVPTPFIAKVVEEKQSIFDSYVTLQRLEDQYYSLKPRPYLRRVTPLDLKELAPLGRHRVPAEYANQVNELQAAKQFVAREAIKEAVKKAKEEAEALNLAEHIKTGAIMECQCCFDTETPLNRIVPCMADVPHFFCFSCVEALADSQVGLLKHEMLCMDASGCAAELSHEDVGRAVPITTFDRLELNKQQAEIMAAKIDGLEQCPCCDYKAICLDVAQDPIFFCQNPECARATCRKCKKDSHAPKTCEENNRDKTLSARHLVEEARSEAIIRTCPTCKAKILKDFGCNKMTCTRCGCRMCYICNADITHLGANAYSHFGAKCVLYDDTGINRHENEANEAEKGAINKAKSQDAELDENKLRIDTGKPIKRPSALLNHPGADAFLRDLNNRAARLNDRQTYLQNMQARVDRLRALQPDRELQEILAGIRAMDSAHGYDRARPPGEARVHIQELENLYRRARVNLARHQPQFPLAPADLDPPAHNHYPEALNGARHLAVNPAPLVPPALNRPAPAAPASGGLARPVGNMPNGINDGLLGRFNFDFNIGGAHPLMLGLNRSETIANVNAARRQIPPAMLQPINLLYPQFLGVPAGGARPVSPAAGRDIEANAIQPPVATSMPARGYQGRTATHVATVLVPHSTTSGIGKKAGRDLLRR</sequence>
<dbReference type="PROSITE" id="PS51873">
    <property type="entry name" value="TRIAD"/>
    <property type="match status" value="1"/>
</dbReference>
<dbReference type="InterPro" id="IPR047545">
    <property type="entry name" value="BRcat_RBR_RNF216"/>
</dbReference>
<evidence type="ECO:0000256" key="3">
    <source>
        <dbReference type="ARBA" id="ARBA00022723"/>
    </source>
</evidence>
<dbReference type="HOGENOM" id="CLU_012319_1_0_1"/>
<dbReference type="InterPro" id="IPR051628">
    <property type="entry name" value="LUBAC_E3_Ligases"/>
</dbReference>
<evidence type="ECO:0000256" key="7">
    <source>
        <dbReference type="ARBA" id="ARBA00022833"/>
    </source>
</evidence>
<dbReference type="InterPro" id="IPR044066">
    <property type="entry name" value="TRIAD_supradom"/>
</dbReference>
<evidence type="ECO:0000256" key="2">
    <source>
        <dbReference type="ARBA" id="ARBA00022679"/>
    </source>
</evidence>
<keyword evidence="6" id="KW-0833">Ubl conjugation pathway</keyword>
<keyword evidence="11" id="KW-1185">Reference proteome</keyword>
<dbReference type="GO" id="GO:0008270">
    <property type="term" value="F:zinc ion binding"/>
    <property type="evidence" value="ECO:0007669"/>
    <property type="project" value="UniProtKB-KW"/>
</dbReference>
<keyword evidence="5" id="KW-0863">Zinc-finger</keyword>
<dbReference type="CDD" id="cd20339">
    <property type="entry name" value="BRcat_RBR_RNF216"/>
    <property type="match status" value="1"/>
</dbReference>